<feature type="region of interest" description="Disordered" evidence="5">
    <location>
        <begin position="1"/>
        <end position="34"/>
    </location>
</feature>
<dbReference type="InterPro" id="IPR046531">
    <property type="entry name" value="DUF6596"/>
</dbReference>
<accession>A0A512HQW5</accession>
<keyword evidence="2" id="KW-0805">Transcription regulation</keyword>
<evidence type="ECO:0000256" key="1">
    <source>
        <dbReference type="ARBA" id="ARBA00010641"/>
    </source>
</evidence>
<evidence type="ECO:0000313" key="8">
    <source>
        <dbReference type="EMBL" id="GEO87839.1"/>
    </source>
</evidence>
<dbReference type="Pfam" id="PF08281">
    <property type="entry name" value="Sigma70_r4_2"/>
    <property type="match status" value="1"/>
</dbReference>
<dbReference type="InterPro" id="IPR011990">
    <property type="entry name" value="TPR-like_helical_dom_sf"/>
</dbReference>
<dbReference type="GO" id="GO:0003677">
    <property type="term" value="F:DNA binding"/>
    <property type="evidence" value="ECO:0007669"/>
    <property type="project" value="InterPro"/>
</dbReference>
<dbReference type="SUPFAM" id="SSF88659">
    <property type="entry name" value="Sigma3 and sigma4 domains of RNA polymerase sigma factors"/>
    <property type="match status" value="1"/>
</dbReference>
<dbReference type="InterPro" id="IPR036388">
    <property type="entry name" value="WH-like_DNA-bd_sf"/>
</dbReference>
<organism evidence="8 9">
    <name type="scientific">Aeromicrobium flavum</name>
    <dbReference type="NCBI Taxonomy" id="416568"/>
    <lineage>
        <taxon>Bacteria</taxon>
        <taxon>Bacillati</taxon>
        <taxon>Actinomycetota</taxon>
        <taxon>Actinomycetes</taxon>
        <taxon>Propionibacteriales</taxon>
        <taxon>Nocardioidaceae</taxon>
        <taxon>Aeromicrobium</taxon>
    </lineage>
</organism>
<evidence type="ECO:0000256" key="4">
    <source>
        <dbReference type="ARBA" id="ARBA00023163"/>
    </source>
</evidence>
<dbReference type="RefSeq" id="WP_146825195.1">
    <property type="nucleotide sequence ID" value="NZ_BAAAYQ010000001.1"/>
</dbReference>
<comment type="caution">
    <text evidence="8">The sequence shown here is derived from an EMBL/GenBank/DDBJ whole genome shotgun (WGS) entry which is preliminary data.</text>
</comment>
<dbReference type="Proteomes" id="UP000321769">
    <property type="component" value="Unassembled WGS sequence"/>
</dbReference>
<dbReference type="AlphaFoldDB" id="A0A512HQW5"/>
<keyword evidence="9" id="KW-1185">Reference proteome</keyword>
<evidence type="ECO:0000256" key="2">
    <source>
        <dbReference type="ARBA" id="ARBA00023015"/>
    </source>
</evidence>
<dbReference type="Gene3D" id="1.25.40.10">
    <property type="entry name" value="Tetratricopeptide repeat domain"/>
    <property type="match status" value="1"/>
</dbReference>
<evidence type="ECO:0000256" key="5">
    <source>
        <dbReference type="SAM" id="MobiDB-lite"/>
    </source>
</evidence>
<sequence>MDHRQTTPSPRTERSRHVHRTPGQRDDTMTSTLPRELRSARLRTLAALAVRSGDLSAASAAVDEALTRLVRDDVDLRTDPVTPLLRHAWEAADQPSDPPALAPDESDEALVLLSACCHGSLPEAARIALLMSVAGGLPTDEIACAFSVPDETMERRLTWSQHRAGAWLREPMAPEDRPERLGRVLDVLMLVFDDGIVHPHCGADLPLEASEMARVILEMFPGEAEPRALLAIMLLTRARRDARQADDGTMVPLGLQDRSLWHGDEIAEGLFLLRGSMRENRSGPYQLRASIQAAHVTATEAADTDWDRILALHDQLMQVAPTDAVALSRAMTVAEVHGAETALHAVERLPLDDHLFHATRADLLARLGRTEEAERAWTAAVARVRGAQEHARLRGDTER</sequence>
<comment type="similarity">
    <text evidence="1">Belongs to the sigma-70 factor family. ECF subfamily.</text>
</comment>
<dbReference type="PANTHER" id="PTHR47756:SF2">
    <property type="entry name" value="BLL6612 PROTEIN"/>
    <property type="match status" value="1"/>
</dbReference>
<dbReference type="EMBL" id="BJZQ01000001">
    <property type="protein sequence ID" value="GEO87839.1"/>
    <property type="molecule type" value="Genomic_DNA"/>
</dbReference>
<keyword evidence="3" id="KW-0731">Sigma factor</keyword>
<evidence type="ECO:0000259" key="7">
    <source>
        <dbReference type="Pfam" id="PF20239"/>
    </source>
</evidence>
<dbReference type="PANTHER" id="PTHR47756">
    <property type="entry name" value="BLL6612 PROTEIN-RELATED"/>
    <property type="match status" value="1"/>
</dbReference>
<feature type="domain" description="RNA polymerase sigma factor 70 region 4 type 2" evidence="6">
    <location>
        <begin position="116"/>
        <end position="157"/>
    </location>
</feature>
<reference evidence="8 9" key="1">
    <citation type="submission" date="2019-07" db="EMBL/GenBank/DDBJ databases">
        <title>Whole genome shotgun sequence of Aeromicrobium flavum NBRC 107625.</title>
        <authorList>
            <person name="Hosoyama A."/>
            <person name="Uohara A."/>
            <person name="Ohji S."/>
            <person name="Ichikawa N."/>
        </authorList>
    </citation>
    <scope>NUCLEOTIDE SEQUENCE [LARGE SCALE GENOMIC DNA]</scope>
    <source>
        <strain evidence="8 9">NBRC 107625</strain>
    </source>
</reference>
<dbReference type="GO" id="GO:0006352">
    <property type="term" value="P:DNA-templated transcription initiation"/>
    <property type="evidence" value="ECO:0007669"/>
    <property type="project" value="InterPro"/>
</dbReference>
<evidence type="ECO:0000256" key="3">
    <source>
        <dbReference type="ARBA" id="ARBA00023082"/>
    </source>
</evidence>
<keyword evidence="4" id="KW-0804">Transcription</keyword>
<dbReference type="InterPro" id="IPR013249">
    <property type="entry name" value="RNA_pol_sigma70_r4_t2"/>
</dbReference>
<dbReference type="OrthoDB" id="9780299at2"/>
<feature type="domain" description="DUF6596" evidence="7">
    <location>
        <begin position="180"/>
        <end position="276"/>
    </location>
</feature>
<dbReference type="Pfam" id="PF20239">
    <property type="entry name" value="DUF6596"/>
    <property type="match status" value="1"/>
</dbReference>
<dbReference type="GO" id="GO:0016987">
    <property type="term" value="F:sigma factor activity"/>
    <property type="evidence" value="ECO:0007669"/>
    <property type="project" value="UniProtKB-KW"/>
</dbReference>
<dbReference type="InterPro" id="IPR013324">
    <property type="entry name" value="RNA_pol_sigma_r3/r4-like"/>
</dbReference>
<proteinExistence type="inferred from homology"/>
<evidence type="ECO:0000259" key="6">
    <source>
        <dbReference type="Pfam" id="PF08281"/>
    </source>
</evidence>
<name>A0A512HQW5_9ACTN</name>
<evidence type="ECO:0000313" key="9">
    <source>
        <dbReference type="Proteomes" id="UP000321769"/>
    </source>
</evidence>
<protein>
    <submittedName>
        <fullName evidence="8">RNA polymerase subunit sigma-24</fullName>
    </submittedName>
</protein>
<feature type="compositionally biased region" description="Basic and acidic residues" evidence="5">
    <location>
        <begin position="1"/>
        <end position="15"/>
    </location>
</feature>
<gene>
    <name evidence="8" type="primary">rpoE_1</name>
    <name evidence="8" type="ORF">AFL01nite_01660</name>
</gene>
<dbReference type="Gene3D" id="1.10.10.10">
    <property type="entry name" value="Winged helix-like DNA-binding domain superfamily/Winged helix DNA-binding domain"/>
    <property type="match status" value="1"/>
</dbReference>